<accession>A0ABV4QSL9</accession>
<dbReference type="InterPro" id="IPR023815">
    <property type="entry name" value="CRISPR-assoc_Csx19"/>
</dbReference>
<evidence type="ECO:0000313" key="2">
    <source>
        <dbReference type="Proteomes" id="UP001569904"/>
    </source>
</evidence>
<protein>
    <submittedName>
        <fullName evidence="1">CRISPR-associated protein Csx19</fullName>
    </submittedName>
</protein>
<comment type="caution">
    <text evidence="1">The sequence shown here is derived from an EMBL/GenBank/DDBJ whole genome shotgun (WGS) entry which is preliminary data.</text>
</comment>
<organism evidence="1 2">
    <name type="scientific">Actinomadura chokoriensis</name>
    <dbReference type="NCBI Taxonomy" id="454156"/>
    <lineage>
        <taxon>Bacteria</taxon>
        <taxon>Bacillati</taxon>
        <taxon>Actinomycetota</taxon>
        <taxon>Actinomycetes</taxon>
        <taxon>Streptosporangiales</taxon>
        <taxon>Thermomonosporaceae</taxon>
        <taxon>Actinomadura</taxon>
    </lineage>
</organism>
<keyword evidence="2" id="KW-1185">Reference proteome</keyword>
<name>A0ABV4QSL9_9ACTN</name>
<evidence type="ECO:0000313" key="1">
    <source>
        <dbReference type="EMBL" id="MFA1553601.1"/>
    </source>
</evidence>
<dbReference type="RefSeq" id="WP_371939992.1">
    <property type="nucleotide sequence ID" value="NZ_JAXCEH010000003.1"/>
</dbReference>
<proteinExistence type="predicted"/>
<dbReference type="Proteomes" id="UP001569904">
    <property type="component" value="Unassembled WGS sequence"/>
</dbReference>
<dbReference type="NCBIfam" id="TIGR03984">
    <property type="entry name" value="CRISPR-associated protein Csx19"/>
    <property type="match status" value="1"/>
</dbReference>
<reference evidence="1 2" key="1">
    <citation type="submission" date="2023-11" db="EMBL/GenBank/DDBJ databases">
        <title>Actinomadura monticuli sp. nov., isolated from volcanic ash.</title>
        <authorList>
            <person name="Lee S.D."/>
            <person name="Yang H."/>
            <person name="Kim I.S."/>
        </authorList>
    </citation>
    <scope>NUCLEOTIDE SEQUENCE [LARGE SCALE GENOMIC DNA]</scope>
    <source>
        <strain evidence="1 2">DSM 45346</strain>
    </source>
</reference>
<dbReference type="EMBL" id="JAXCEH010000003">
    <property type="protein sequence ID" value="MFA1553601.1"/>
    <property type="molecule type" value="Genomic_DNA"/>
</dbReference>
<gene>
    <name evidence="1" type="primary">csx19</name>
    <name evidence="1" type="ORF">SM436_07845</name>
</gene>
<sequence length="190" mass="20365">MNPVTLHSAAANGVTLSWALRHAAPSGGIALLTSPRRYHVALLDDMGEVISRKGEIQLDDVFEARVLSPASELRWLHASDGQGRAVVLTEDATALPDELSERPDPLNAVDTNAGGYLLWGRAAAVAGDGWTTFAAERIGTFDIPADITTGHARVTIREYVAVDPMHGNAYIAEERLLGFEPVSPTRPEDS</sequence>